<evidence type="ECO:0000256" key="13">
    <source>
        <dbReference type="ARBA" id="ARBA00080258"/>
    </source>
</evidence>
<reference evidence="15 16" key="1">
    <citation type="submission" date="2014-04" db="EMBL/GenBank/DDBJ databases">
        <title>Genome evolution of avian class.</title>
        <authorList>
            <person name="Zhang G."/>
            <person name="Li C."/>
        </authorList>
    </citation>
    <scope>NUCLEOTIDE SEQUENCE [LARGE SCALE GENOMIC DNA]</scope>
    <source>
        <strain evidence="15">BGI_N303</strain>
    </source>
</reference>
<evidence type="ECO:0000256" key="5">
    <source>
        <dbReference type="ARBA" id="ARBA00022553"/>
    </source>
</evidence>
<feature type="compositionally biased region" description="Pro residues" evidence="14">
    <location>
        <begin position="366"/>
        <end position="385"/>
    </location>
</feature>
<feature type="region of interest" description="Disordered" evidence="14">
    <location>
        <begin position="359"/>
        <end position="720"/>
    </location>
</feature>
<feature type="compositionally biased region" description="Acidic residues" evidence="14">
    <location>
        <begin position="566"/>
        <end position="575"/>
    </location>
</feature>
<feature type="region of interest" description="Disordered" evidence="14">
    <location>
        <begin position="280"/>
        <end position="320"/>
    </location>
</feature>
<keyword evidence="6" id="KW-0547">Nucleotide-binding</keyword>
<keyword evidence="9" id="KW-0539">Nucleus</keyword>
<keyword evidence="7" id="KW-0007">Acetylation</keyword>
<dbReference type="AlphaFoldDB" id="A0A091G4G5"/>
<organism evidence="15 16">
    <name type="scientific">Cuculus canorus</name>
    <name type="common">Common cuckoo</name>
    <dbReference type="NCBI Taxonomy" id="55661"/>
    <lineage>
        <taxon>Eukaryota</taxon>
        <taxon>Metazoa</taxon>
        <taxon>Chordata</taxon>
        <taxon>Craniata</taxon>
        <taxon>Vertebrata</taxon>
        <taxon>Euteleostomi</taxon>
        <taxon>Archelosauria</taxon>
        <taxon>Archosauria</taxon>
        <taxon>Dinosauria</taxon>
        <taxon>Saurischia</taxon>
        <taxon>Theropoda</taxon>
        <taxon>Coelurosauria</taxon>
        <taxon>Aves</taxon>
        <taxon>Neognathae</taxon>
        <taxon>Neoaves</taxon>
        <taxon>Otidimorphae</taxon>
        <taxon>Cuculiformes</taxon>
        <taxon>Cuculidae</taxon>
        <taxon>Cuculus</taxon>
    </lineage>
</organism>
<keyword evidence="16" id="KW-1185">Reference proteome</keyword>
<feature type="compositionally biased region" description="Low complexity" evidence="14">
    <location>
        <begin position="292"/>
        <end position="313"/>
    </location>
</feature>
<evidence type="ECO:0000256" key="14">
    <source>
        <dbReference type="SAM" id="MobiDB-lite"/>
    </source>
</evidence>
<dbReference type="FunFam" id="3.40.50.300:FF:000781">
    <property type="entry name" value="RAB, member RAS oncogene family like 6"/>
    <property type="match status" value="1"/>
</dbReference>
<feature type="compositionally biased region" description="Basic and acidic residues" evidence="14">
    <location>
        <begin position="399"/>
        <end position="425"/>
    </location>
</feature>
<keyword evidence="5" id="KW-0597">Phosphoprotein</keyword>
<evidence type="ECO:0000256" key="10">
    <source>
        <dbReference type="ARBA" id="ARBA00055907"/>
    </source>
</evidence>
<dbReference type="PROSITE" id="PS51419">
    <property type="entry name" value="RAB"/>
    <property type="match status" value="1"/>
</dbReference>
<feature type="compositionally biased region" description="Basic and acidic residues" evidence="14">
    <location>
        <begin position="631"/>
        <end position="645"/>
    </location>
</feature>
<evidence type="ECO:0000256" key="12">
    <source>
        <dbReference type="ARBA" id="ARBA00080075"/>
    </source>
</evidence>
<feature type="compositionally biased region" description="Basic residues" evidence="14">
    <location>
        <begin position="662"/>
        <end position="671"/>
    </location>
</feature>
<dbReference type="EMBL" id="KL447658">
    <property type="protein sequence ID" value="KFO76029.1"/>
    <property type="molecule type" value="Genomic_DNA"/>
</dbReference>
<accession>A0A091G4G5</accession>
<proteinExistence type="inferred from homology"/>
<comment type="function">
    <text evidence="10">May enhance cellular proliferation. May reduce growth inhibitory activity of CDKN2A.</text>
</comment>
<evidence type="ECO:0000256" key="9">
    <source>
        <dbReference type="ARBA" id="ARBA00023242"/>
    </source>
</evidence>
<dbReference type="GO" id="GO:0005525">
    <property type="term" value="F:GTP binding"/>
    <property type="evidence" value="ECO:0007669"/>
    <property type="project" value="UniProtKB-KW"/>
</dbReference>
<dbReference type="InterPro" id="IPR027417">
    <property type="entry name" value="P-loop_NTPase"/>
</dbReference>
<evidence type="ECO:0000256" key="1">
    <source>
        <dbReference type="ARBA" id="ARBA00004123"/>
    </source>
</evidence>
<evidence type="ECO:0000313" key="15">
    <source>
        <dbReference type="EMBL" id="KFO76029.1"/>
    </source>
</evidence>
<evidence type="ECO:0000313" key="16">
    <source>
        <dbReference type="Proteomes" id="UP000053760"/>
    </source>
</evidence>
<gene>
    <name evidence="15" type="ORF">N303_11255</name>
</gene>
<evidence type="ECO:0000256" key="8">
    <source>
        <dbReference type="ARBA" id="ARBA00023134"/>
    </source>
</evidence>
<evidence type="ECO:0000256" key="4">
    <source>
        <dbReference type="ARBA" id="ARBA00022490"/>
    </source>
</evidence>
<dbReference type="PANTHER" id="PTHR14932">
    <property type="entry name" value="RAS GTPASE-RELATED"/>
    <property type="match status" value="1"/>
</dbReference>
<dbReference type="Proteomes" id="UP000053760">
    <property type="component" value="Unassembled WGS sequence"/>
</dbReference>
<evidence type="ECO:0000256" key="3">
    <source>
        <dbReference type="ARBA" id="ARBA00006270"/>
    </source>
</evidence>
<protein>
    <recommendedName>
        <fullName evidence="11">Rab-like protein 6</fullName>
    </recommendedName>
    <alternativeName>
        <fullName evidence="12">GTP-binding protein Parf</fullName>
    </alternativeName>
    <alternativeName>
        <fullName evidence="13">Rab-like protein 1</fullName>
    </alternativeName>
</protein>
<comment type="similarity">
    <text evidence="3">Belongs to the small GTPase superfamily. Rab family.</text>
</comment>
<feature type="compositionally biased region" description="Basic and acidic residues" evidence="14">
    <location>
        <begin position="576"/>
        <end position="591"/>
    </location>
</feature>
<name>A0A091G4G5_CUCCA</name>
<evidence type="ECO:0000256" key="2">
    <source>
        <dbReference type="ARBA" id="ARBA00004496"/>
    </source>
</evidence>
<keyword evidence="4" id="KW-0963">Cytoplasm</keyword>
<evidence type="ECO:0000256" key="11">
    <source>
        <dbReference type="ARBA" id="ARBA00074904"/>
    </source>
</evidence>
<feature type="compositionally biased region" description="Polar residues" evidence="14">
    <location>
        <begin position="282"/>
        <end position="291"/>
    </location>
</feature>
<dbReference type="PANTHER" id="PTHR14932:SF1">
    <property type="entry name" value="RAB-LIKE PROTEIN 6"/>
    <property type="match status" value="1"/>
</dbReference>
<keyword evidence="8" id="KW-0342">GTP-binding</keyword>
<dbReference type="STRING" id="55661.A0A091G4G5"/>
<dbReference type="Pfam" id="PF08477">
    <property type="entry name" value="Roc"/>
    <property type="match status" value="1"/>
</dbReference>
<dbReference type="Gene3D" id="3.40.50.300">
    <property type="entry name" value="P-loop containing nucleotide triphosphate hydrolases"/>
    <property type="match status" value="1"/>
</dbReference>
<dbReference type="InterPro" id="IPR040385">
    <property type="entry name" value="RABL6"/>
</dbReference>
<dbReference type="GO" id="GO:0005829">
    <property type="term" value="C:cytosol"/>
    <property type="evidence" value="ECO:0007669"/>
    <property type="project" value="TreeGrafter"/>
</dbReference>
<dbReference type="SMART" id="SM00175">
    <property type="entry name" value="RAB"/>
    <property type="match status" value="1"/>
</dbReference>
<comment type="subcellular location">
    <subcellularLocation>
        <location evidence="2">Cytoplasm</location>
    </subcellularLocation>
    <subcellularLocation>
        <location evidence="1">Nucleus</location>
    </subcellularLocation>
</comment>
<dbReference type="GO" id="GO:0005634">
    <property type="term" value="C:nucleus"/>
    <property type="evidence" value="ECO:0007669"/>
    <property type="project" value="UniProtKB-SubCell"/>
</dbReference>
<dbReference type="PRINTS" id="PR00449">
    <property type="entry name" value="RASTRNSFRMNG"/>
</dbReference>
<sequence length="720" mass="80473">MFSALKKLVGSDQSAVRDKNIPAGLQSMNQALQRRFAKGVQYNMKIVIRGDRNTGKTTLWHRLQGKKFIEEYIPTQEIQVTSIHWNYKTTDDIVKVEVWDVVDKGKCKKRGDGLKLENDPQEAESEMALDAEFLDVYKNCNGVVMMFDITKQWTFNYILRELPKVPTHVPVCVLGNYRDMGEHRVILPGDVRDLIDNLNRPPGSSYFRYAESSMKNSFGLKYLHKFFNIPFLQLQRETLLRQLETNQLDIDATLEELSVQQETEDQNYELFLEMMEARSRGHTSPLTTNGQSPSSGSQSPIVPPSSTSTGSSSPAPPKRSIISRLFGTSASDPSPPQPVLCVRYASKERPKRSIISRLFGTSASDPSPPQPDPAAATPPPHPPAPVKVQSVEDFVPDDSLDHSFLEDPAPRKDKGKPQAKHRVDSESDGEAPGGNPMVAGFQDDLDLDDKIPSRPVLAAERVPSKNITLSSEEEEDVKDSKVILLPDEDIDTEQEKKRSSRNSLKPQSEAILTKATDPKPPDSLPPRSGSERNSSSKKVVKEEKPEESDSDQEGPIATQMLSFVMDDPDFESEDSDSQKKKKDEFPVREDLSEISDDETSLAQPPQPVKSAVHSFKLKNDSDLFGLGLEEAGPKESSEEDKQPSKEKKKKKKKSKEEEEKSAKKKSKHKKSKEKEENKEDKKKKKKKSKEKNEIDELEAFLGGGGASVSKPRGGGDYEEL</sequence>
<evidence type="ECO:0000256" key="7">
    <source>
        <dbReference type="ARBA" id="ARBA00022990"/>
    </source>
</evidence>
<dbReference type="SUPFAM" id="SSF52540">
    <property type="entry name" value="P-loop containing nucleoside triphosphate hydrolases"/>
    <property type="match status" value="1"/>
</dbReference>
<evidence type="ECO:0000256" key="6">
    <source>
        <dbReference type="ARBA" id="ARBA00022741"/>
    </source>
</evidence>